<evidence type="ECO:0000313" key="4">
    <source>
        <dbReference type="Proteomes" id="UP000886841"/>
    </source>
</evidence>
<dbReference type="SUPFAM" id="SSF46565">
    <property type="entry name" value="Chaperone J-domain"/>
    <property type="match status" value="1"/>
</dbReference>
<protein>
    <submittedName>
        <fullName evidence="3">DnaJ domain-containing protein</fullName>
    </submittedName>
</protein>
<dbReference type="PANTHER" id="PTHR43948">
    <property type="entry name" value="DNAJ HOMOLOG SUBFAMILY B"/>
    <property type="match status" value="1"/>
</dbReference>
<dbReference type="PANTHER" id="PTHR43948:SF14">
    <property type="entry name" value="PROTEIN DNAJ, PUTATIVE-RELATED"/>
    <property type="match status" value="1"/>
</dbReference>
<dbReference type="Proteomes" id="UP000886841">
    <property type="component" value="Unassembled WGS sequence"/>
</dbReference>
<comment type="caution">
    <text evidence="3">The sequence shown here is derived from an EMBL/GenBank/DDBJ whole genome shotgun (WGS) entry which is preliminary data.</text>
</comment>
<reference evidence="3" key="1">
    <citation type="submission" date="2020-10" db="EMBL/GenBank/DDBJ databases">
        <authorList>
            <person name="Gilroy R."/>
        </authorList>
    </citation>
    <scope>NUCLEOTIDE SEQUENCE</scope>
    <source>
        <strain evidence="3">ChiSxjej1B13-7041</strain>
    </source>
</reference>
<proteinExistence type="predicted"/>
<accession>A0A9D1EIZ7</accession>
<dbReference type="InterPro" id="IPR036869">
    <property type="entry name" value="J_dom_sf"/>
</dbReference>
<sequence length="217" mass="23738">MTDPYSVLGVSRDASMDDIKKAYRKLSRKYHPDANVNNPNKAQAEEKFKQVQAAYNQIVAERERGTSGWSGSGGYGSAGFGGQGTGQTAYGDESGNVEFRAAVNYINSGYYQEALNVLNQMQGRPAVWYYYHAVANAGIGNNINAMQDIEQAVAMDPQNMQYRRFQQQLQFGGQWYQGMGRAFGFGGAADSSRCCNDCCACLCLMNCCGGVPLCYCC</sequence>
<evidence type="ECO:0000256" key="1">
    <source>
        <dbReference type="ARBA" id="ARBA00022705"/>
    </source>
</evidence>
<dbReference type="SMART" id="SM00271">
    <property type="entry name" value="DnaJ"/>
    <property type="match status" value="1"/>
</dbReference>
<dbReference type="GO" id="GO:0005737">
    <property type="term" value="C:cytoplasm"/>
    <property type="evidence" value="ECO:0007669"/>
    <property type="project" value="TreeGrafter"/>
</dbReference>
<reference evidence="3" key="2">
    <citation type="journal article" date="2021" name="PeerJ">
        <title>Extensive microbial diversity within the chicken gut microbiome revealed by metagenomics and culture.</title>
        <authorList>
            <person name="Gilroy R."/>
            <person name="Ravi A."/>
            <person name="Getino M."/>
            <person name="Pursley I."/>
            <person name="Horton D.L."/>
            <person name="Alikhan N.F."/>
            <person name="Baker D."/>
            <person name="Gharbi K."/>
            <person name="Hall N."/>
            <person name="Watson M."/>
            <person name="Adriaenssens E.M."/>
            <person name="Foster-Nyarko E."/>
            <person name="Jarju S."/>
            <person name="Secka A."/>
            <person name="Antonio M."/>
            <person name="Oren A."/>
            <person name="Chaudhuri R.R."/>
            <person name="La Ragione R."/>
            <person name="Hildebrand F."/>
            <person name="Pallen M.J."/>
        </authorList>
    </citation>
    <scope>NUCLEOTIDE SEQUENCE</scope>
    <source>
        <strain evidence="3">ChiSxjej1B13-7041</strain>
    </source>
</reference>
<evidence type="ECO:0000259" key="2">
    <source>
        <dbReference type="PROSITE" id="PS50076"/>
    </source>
</evidence>
<dbReference type="PROSITE" id="PS50076">
    <property type="entry name" value="DNAJ_2"/>
    <property type="match status" value="1"/>
</dbReference>
<dbReference type="CDD" id="cd06257">
    <property type="entry name" value="DnaJ"/>
    <property type="match status" value="1"/>
</dbReference>
<dbReference type="GO" id="GO:0051082">
    <property type="term" value="F:unfolded protein binding"/>
    <property type="evidence" value="ECO:0007669"/>
    <property type="project" value="TreeGrafter"/>
</dbReference>
<dbReference type="Gene3D" id="1.25.40.10">
    <property type="entry name" value="Tetratricopeptide repeat domain"/>
    <property type="match status" value="1"/>
</dbReference>
<dbReference type="Pfam" id="PF00226">
    <property type="entry name" value="DnaJ"/>
    <property type="match status" value="1"/>
</dbReference>
<dbReference type="GO" id="GO:0044183">
    <property type="term" value="F:protein folding chaperone"/>
    <property type="evidence" value="ECO:0007669"/>
    <property type="project" value="TreeGrafter"/>
</dbReference>
<keyword evidence="1" id="KW-0235">DNA replication</keyword>
<name>A0A9D1EIZ7_9FIRM</name>
<organism evidence="3 4">
    <name type="scientific">Candidatus Egerieimonas intestinavium</name>
    <dbReference type="NCBI Taxonomy" id="2840777"/>
    <lineage>
        <taxon>Bacteria</taxon>
        <taxon>Bacillati</taxon>
        <taxon>Bacillota</taxon>
        <taxon>Clostridia</taxon>
        <taxon>Lachnospirales</taxon>
        <taxon>Lachnospiraceae</taxon>
        <taxon>Lachnospiraceae incertae sedis</taxon>
        <taxon>Candidatus Egerieimonas</taxon>
    </lineage>
</organism>
<dbReference type="InterPro" id="IPR001623">
    <property type="entry name" value="DnaJ_domain"/>
</dbReference>
<dbReference type="PRINTS" id="PR00625">
    <property type="entry name" value="JDOMAIN"/>
</dbReference>
<dbReference type="Gene3D" id="1.10.287.110">
    <property type="entry name" value="DnaJ domain"/>
    <property type="match status" value="1"/>
</dbReference>
<dbReference type="AlphaFoldDB" id="A0A9D1EIZ7"/>
<dbReference type="GO" id="GO:0006260">
    <property type="term" value="P:DNA replication"/>
    <property type="evidence" value="ECO:0007669"/>
    <property type="project" value="UniProtKB-KW"/>
</dbReference>
<dbReference type="GO" id="GO:0051087">
    <property type="term" value="F:protein-folding chaperone binding"/>
    <property type="evidence" value="ECO:0007669"/>
    <property type="project" value="TreeGrafter"/>
</dbReference>
<dbReference type="SUPFAM" id="SSF48452">
    <property type="entry name" value="TPR-like"/>
    <property type="match status" value="1"/>
</dbReference>
<feature type="domain" description="J" evidence="2">
    <location>
        <begin position="3"/>
        <end position="71"/>
    </location>
</feature>
<dbReference type="EMBL" id="DVHU01000054">
    <property type="protein sequence ID" value="HIR92913.1"/>
    <property type="molecule type" value="Genomic_DNA"/>
</dbReference>
<gene>
    <name evidence="3" type="ORF">IAB98_05805</name>
</gene>
<dbReference type="InterPro" id="IPR011990">
    <property type="entry name" value="TPR-like_helical_dom_sf"/>
</dbReference>
<evidence type="ECO:0000313" key="3">
    <source>
        <dbReference type="EMBL" id="HIR92913.1"/>
    </source>
</evidence>